<keyword evidence="10" id="KW-0472">Membrane</keyword>
<dbReference type="SUPFAM" id="SSF56112">
    <property type="entry name" value="Protein kinase-like (PK-like)"/>
    <property type="match status" value="1"/>
</dbReference>
<dbReference type="GO" id="GO:0002229">
    <property type="term" value="P:defense response to oomycetes"/>
    <property type="evidence" value="ECO:0007669"/>
    <property type="project" value="UniProtKB-ARBA"/>
</dbReference>
<comment type="similarity">
    <text evidence="3">In the C-terminal section; belongs to the protein kinase superfamily. Ser/Thr protein kinase family.</text>
</comment>
<keyword evidence="4" id="KW-1003">Cell membrane</keyword>
<dbReference type="PROSITE" id="PS50011">
    <property type="entry name" value="PROTEIN_KINASE_DOM"/>
    <property type="match status" value="1"/>
</dbReference>
<evidence type="ECO:0000256" key="7">
    <source>
        <dbReference type="ARBA" id="ARBA00022741"/>
    </source>
</evidence>
<dbReference type="Proteomes" id="UP000011116">
    <property type="component" value="Chromosome 5H"/>
</dbReference>
<evidence type="ECO:0000256" key="4">
    <source>
        <dbReference type="ARBA" id="ARBA00022475"/>
    </source>
</evidence>
<evidence type="ECO:0000256" key="6">
    <source>
        <dbReference type="ARBA" id="ARBA00022729"/>
    </source>
</evidence>
<evidence type="ECO:0000256" key="12">
    <source>
        <dbReference type="ARBA" id="ARBA00023180"/>
    </source>
</evidence>
<dbReference type="GO" id="GO:0005886">
    <property type="term" value="C:plasma membrane"/>
    <property type="evidence" value="ECO:0007669"/>
    <property type="project" value="UniProtKB-SubCell"/>
</dbReference>
<dbReference type="PANTHER" id="PTHR27007">
    <property type="match status" value="1"/>
</dbReference>
<keyword evidence="8" id="KW-0067">ATP-binding</keyword>
<accession>A0A8I6YCY1</accession>
<dbReference type="InterPro" id="IPR050528">
    <property type="entry name" value="L-type_Lectin-RKs"/>
</dbReference>
<dbReference type="FunFam" id="1.10.510.10:FF:000240">
    <property type="entry name" value="Lectin-domain containing receptor kinase A4.3"/>
    <property type="match status" value="1"/>
</dbReference>
<dbReference type="GO" id="GO:0005524">
    <property type="term" value="F:ATP binding"/>
    <property type="evidence" value="ECO:0007669"/>
    <property type="project" value="UniProtKB-KW"/>
</dbReference>
<comment type="subcellular location">
    <subcellularLocation>
        <location evidence="1">Cell membrane</location>
        <topology evidence="1">Single-pass type I membrane protein</topology>
    </subcellularLocation>
</comment>
<reference evidence="15" key="3">
    <citation type="submission" date="2022-01" db="UniProtKB">
        <authorList>
            <consortium name="EnsemblPlants"/>
        </authorList>
    </citation>
    <scope>IDENTIFICATION</scope>
    <source>
        <strain evidence="15">subsp. vulgare</strain>
    </source>
</reference>
<reference evidence="15" key="2">
    <citation type="submission" date="2020-10" db="EMBL/GenBank/DDBJ databases">
        <authorList>
            <person name="Scholz U."/>
            <person name="Mascher M."/>
            <person name="Fiebig A."/>
        </authorList>
    </citation>
    <scope>NUCLEOTIDE SEQUENCE [LARGE SCALE GENOMIC DNA]</scope>
    <source>
        <strain evidence="15">cv. Morex</strain>
    </source>
</reference>
<dbReference type="Pfam" id="PF00069">
    <property type="entry name" value="Pkinase"/>
    <property type="match status" value="1"/>
</dbReference>
<keyword evidence="6" id="KW-0732">Signal</keyword>
<dbReference type="SMR" id="A0A8I6YCY1"/>
<keyword evidence="9" id="KW-1133">Transmembrane helix</keyword>
<evidence type="ECO:0000256" key="2">
    <source>
        <dbReference type="ARBA" id="ARBA00008536"/>
    </source>
</evidence>
<dbReference type="EnsemblPlants" id="HORVU.MOREX.r3.5HG0430530.1">
    <property type="protein sequence ID" value="HORVU.MOREX.r3.5HG0430530.1.CDS1"/>
    <property type="gene ID" value="HORVU.MOREX.r3.5HG0430530"/>
</dbReference>
<dbReference type="Gramene" id="HORVU.MOREX.r3.5HG0430530.1">
    <property type="protein sequence ID" value="HORVU.MOREX.r3.5HG0430530.1.CDS1"/>
    <property type="gene ID" value="HORVU.MOREX.r3.5HG0430530"/>
</dbReference>
<evidence type="ECO:0000256" key="11">
    <source>
        <dbReference type="ARBA" id="ARBA00023170"/>
    </source>
</evidence>
<evidence type="ECO:0000256" key="10">
    <source>
        <dbReference type="ARBA" id="ARBA00023136"/>
    </source>
</evidence>
<evidence type="ECO:0000313" key="16">
    <source>
        <dbReference type="Proteomes" id="UP000011116"/>
    </source>
</evidence>
<evidence type="ECO:0000256" key="1">
    <source>
        <dbReference type="ARBA" id="ARBA00004251"/>
    </source>
</evidence>
<dbReference type="Gramene" id="HORVU.MOREX.r2.5HG0357860.1">
    <property type="protein sequence ID" value="HORVU.MOREX.r2.5HG0357860.1.CDS.1"/>
    <property type="gene ID" value="HORVU.MOREX.r2.5HG0357860"/>
</dbReference>
<dbReference type="InterPro" id="IPR000719">
    <property type="entry name" value="Prot_kinase_dom"/>
</dbReference>
<evidence type="ECO:0000256" key="5">
    <source>
        <dbReference type="ARBA" id="ARBA00022692"/>
    </source>
</evidence>
<dbReference type="Gene3D" id="1.10.510.10">
    <property type="entry name" value="Transferase(Phosphotransferase) domain 1"/>
    <property type="match status" value="1"/>
</dbReference>
<sequence length="217" mass="23647">MLYLHEETEQRILHRDVKPSKVMLDASFNAKLGDFGITKTVGNGRGSCTTGAAAGQDPRLHGVMVPKCIFTATASMESDVYSFGVVLIEIACGRRPAVVQEDDDGSVVHLLQWVWESYAKGTILEMADERLDGEFDGQEMERVMVAGLWCGYPDRSLRPSIRQAVSMLRFEMPLPSLLAKMSVPTYMPEPSAEDSFGNSDASNSTGSIEAAMSSAQS</sequence>
<keyword evidence="16" id="KW-1185">Reference proteome</keyword>
<dbReference type="InterPro" id="IPR011009">
    <property type="entry name" value="Kinase-like_dom_sf"/>
</dbReference>
<evidence type="ECO:0000256" key="8">
    <source>
        <dbReference type="ARBA" id="ARBA00022840"/>
    </source>
</evidence>
<feature type="compositionally biased region" description="Polar residues" evidence="13">
    <location>
        <begin position="196"/>
        <end position="217"/>
    </location>
</feature>
<proteinExistence type="inferred from homology"/>
<comment type="similarity">
    <text evidence="2">In the N-terminal section; belongs to the leguminous lectin family.</text>
</comment>
<name>A0A8I6YCY1_HORVV</name>
<dbReference type="AlphaFoldDB" id="A0A8I6YCY1"/>
<evidence type="ECO:0000256" key="13">
    <source>
        <dbReference type="SAM" id="MobiDB-lite"/>
    </source>
</evidence>
<reference evidence="16" key="1">
    <citation type="journal article" date="2012" name="Nature">
        <title>A physical, genetic and functional sequence assembly of the barley genome.</title>
        <authorList>
            <consortium name="The International Barley Genome Sequencing Consortium"/>
            <person name="Mayer K.F."/>
            <person name="Waugh R."/>
            <person name="Brown J.W."/>
            <person name="Schulman A."/>
            <person name="Langridge P."/>
            <person name="Platzer M."/>
            <person name="Fincher G.B."/>
            <person name="Muehlbauer G.J."/>
            <person name="Sato K."/>
            <person name="Close T.J."/>
            <person name="Wise R.P."/>
            <person name="Stein N."/>
        </authorList>
    </citation>
    <scope>NUCLEOTIDE SEQUENCE [LARGE SCALE GENOMIC DNA]</scope>
    <source>
        <strain evidence="16">cv. Morex</strain>
    </source>
</reference>
<keyword evidence="5" id="KW-0812">Transmembrane</keyword>
<evidence type="ECO:0000259" key="14">
    <source>
        <dbReference type="PROSITE" id="PS50011"/>
    </source>
</evidence>
<feature type="region of interest" description="Disordered" evidence="13">
    <location>
        <begin position="189"/>
        <end position="217"/>
    </location>
</feature>
<protein>
    <recommendedName>
        <fullName evidence="14">Protein kinase domain-containing protein</fullName>
    </recommendedName>
</protein>
<evidence type="ECO:0000256" key="9">
    <source>
        <dbReference type="ARBA" id="ARBA00022989"/>
    </source>
</evidence>
<keyword evidence="12" id="KW-0325">Glycoprotein</keyword>
<evidence type="ECO:0000313" key="15">
    <source>
        <dbReference type="EnsemblPlants" id="HORVU.MOREX.r3.5HG0430530.1.CDS1"/>
    </source>
</evidence>
<feature type="domain" description="Protein kinase" evidence="14">
    <location>
        <begin position="1"/>
        <end position="170"/>
    </location>
</feature>
<keyword evidence="7" id="KW-0547">Nucleotide-binding</keyword>
<keyword evidence="11" id="KW-0675">Receptor</keyword>
<organism evidence="15 16">
    <name type="scientific">Hordeum vulgare subsp. vulgare</name>
    <name type="common">Domesticated barley</name>
    <dbReference type="NCBI Taxonomy" id="112509"/>
    <lineage>
        <taxon>Eukaryota</taxon>
        <taxon>Viridiplantae</taxon>
        <taxon>Streptophyta</taxon>
        <taxon>Embryophyta</taxon>
        <taxon>Tracheophyta</taxon>
        <taxon>Spermatophyta</taxon>
        <taxon>Magnoliopsida</taxon>
        <taxon>Liliopsida</taxon>
        <taxon>Poales</taxon>
        <taxon>Poaceae</taxon>
        <taxon>BOP clade</taxon>
        <taxon>Pooideae</taxon>
        <taxon>Triticodae</taxon>
        <taxon>Triticeae</taxon>
        <taxon>Hordeinae</taxon>
        <taxon>Hordeum</taxon>
    </lineage>
</organism>
<evidence type="ECO:0000256" key="3">
    <source>
        <dbReference type="ARBA" id="ARBA00010217"/>
    </source>
</evidence>
<dbReference type="GO" id="GO:0004672">
    <property type="term" value="F:protein kinase activity"/>
    <property type="evidence" value="ECO:0007669"/>
    <property type="project" value="InterPro"/>
</dbReference>